<dbReference type="Proteomes" id="UP000584642">
    <property type="component" value="Unassembled WGS sequence"/>
</dbReference>
<evidence type="ECO:0000256" key="1">
    <source>
        <dbReference type="SAM" id="MobiDB-lite"/>
    </source>
</evidence>
<organism evidence="3 4">
    <name type="scientific">Azospirillum oleiclasticum</name>
    <dbReference type="NCBI Taxonomy" id="2735135"/>
    <lineage>
        <taxon>Bacteria</taxon>
        <taxon>Pseudomonadati</taxon>
        <taxon>Pseudomonadota</taxon>
        <taxon>Alphaproteobacteria</taxon>
        <taxon>Rhodospirillales</taxon>
        <taxon>Azospirillaceae</taxon>
        <taxon>Azospirillum</taxon>
    </lineage>
</organism>
<feature type="domain" description="CSD" evidence="2">
    <location>
        <begin position="130"/>
        <end position="195"/>
    </location>
</feature>
<dbReference type="EMBL" id="JABFDB010000016">
    <property type="protein sequence ID" value="NYZ22333.1"/>
    <property type="molecule type" value="Genomic_DNA"/>
</dbReference>
<dbReference type="InterPro" id="IPR011129">
    <property type="entry name" value="CSD"/>
</dbReference>
<reference evidence="3 4" key="1">
    <citation type="submission" date="2020-05" db="EMBL/GenBank/DDBJ databases">
        <title>Azospirillum oleiclasticum sp. nov, a nitrogen-fixing and heavy crude oil-emulsifying bacterium isolated from the crude oil of Yumen Oilfield.</title>
        <authorList>
            <person name="Wu D."/>
            <person name="Cai M."/>
            <person name="Zhang X."/>
        </authorList>
    </citation>
    <scope>NUCLEOTIDE SEQUENCE [LARGE SCALE GENOMIC DNA]</scope>
    <source>
        <strain evidence="3 4">ROY-1-1-2</strain>
    </source>
</reference>
<feature type="region of interest" description="Disordered" evidence="1">
    <location>
        <begin position="88"/>
        <end position="127"/>
    </location>
</feature>
<dbReference type="InterPro" id="IPR050181">
    <property type="entry name" value="Cold_shock_domain"/>
</dbReference>
<keyword evidence="4" id="KW-1185">Reference proteome</keyword>
<name>A0ABX2TDI8_9PROT</name>
<dbReference type="PROSITE" id="PS51857">
    <property type="entry name" value="CSD_2"/>
    <property type="match status" value="1"/>
</dbReference>
<dbReference type="InterPro" id="IPR002059">
    <property type="entry name" value="CSP_DNA-bd"/>
</dbReference>
<dbReference type="PANTHER" id="PTHR11544">
    <property type="entry name" value="COLD SHOCK DOMAIN CONTAINING PROTEINS"/>
    <property type="match status" value="1"/>
</dbReference>
<dbReference type="Pfam" id="PF00313">
    <property type="entry name" value="CSD"/>
    <property type="match status" value="1"/>
</dbReference>
<dbReference type="SMART" id="SM00357">
    <property type="entry name" value="CSP"/>
    <property type="match status" value="2"/>
</dbReference>
<dbReference type="RefSeq" id="WP_180284100.1">
    <property type="nucleotide sequence ID" value="NZ_JABFDB010000016.1"/>
</dbReference>
<gene>
    <name evidence="3" type="ORF">HND93_21695</name>
</gene>
<dbReference type="SUPFAM" id="SSF50249">
    <property type="entry name" value="Nucleic acid-binding proteins"/>
    <property type="match status" value="2"/>
</dbReference>
<accession>A0ABX2TDI8</accession>
<dbReference type="PRINTS" id="PR00050">
    <property type="entry name" value="COLDSHOCK"/>
</dbReference>
<evidence type="ECO:0000313" key="4">
    <source>
        <dbReference type="Proteomes" id="UP000584642"/>
    </source>
</evidence>
<proteinExistence type="predicted"/>
<dbReference type="CDD" id="cd04458">
    <property type="entry name" value="CSP_CDS"/>
    <property type="match status" value="2"/>
</dbReference>
<sequence>MRSSHPPKSHAFRTPSTVGTAVEVTLKWFDPVRGFGFVKLADGSPDALLPGVLVRDGGHGPLPDGTTLVVDVVDGRKGRQVSAIHAVDRSTARPAAPTTMAGARPAGDRSATPRRSPPPARAAVAGAGEPVEGTVKWYNGEKGYGFVALDGGGRDVFVHASTLESAGLSRLDENQRVRMTVRQGEKGPEASSIHAL</sequence>
<comment type="caution">
    <text evidence="3">The sequence shown here is derived from an EMBL/GenBank/DDBJ whole genome shotgun (WGS) entry which is preliminary data.</text>
</comment>
<dbReference type="InterPro" id="IPR012340">
    <property type="entry name" value="NA-bd_OB-fold"/>
</dbReference>
<evidence type="ECO:0000313" key="3">
    <source>
        <dbReference type="EMBL" id="NYZ22333.1"/>
    </source>
</evidence>
<protein>
    <submittedName>
        <fullName evidence="3">Cold shock domain-containing protein</fullName>
    </submittedName>
</protein>
<evidence type="ECO:0000259" key="2">
    <source>
        <dbReference type="PROSITE" id="PS51857"/>
    </source>
</evidence>
<dbReference type="Gene3D" id="2.40.50.140">
    <property type="entry name" value="Nucleic acid-binding proteins"/>
    <property type="match status" value="2"/>
</dbReference>